<dbReference type="AlphaFoldDB" id="A0A0F9FLJ0"/>
<gene>
    <name evidence="1" type="ORF">LCGC14_2015530</name>
</gene>
<comment type="caution">
    <text evidence="1">The sequence shown here is derived from an EMBL/GenBank/DDBJ whole genome shotgun (WGS) entry which is preliminary data.</text>
</comment>
<proteinExistence type="predicted"/>
<accession>A0A0F9FLJ0</accession>
<reference evidence="1" key="1">
    <citation type="journal article" date="2015" name="Nature">
        <title>Complex archaea that bridge the gap between prokaryotes and eukaryotes.</title>
        <authorList>
            <person name="Spang A."/>
            <person name="Saw J.H."/>
            <person name="Jorgensen S.L."/>
            <person name="Zaremba-Niedzwiedzka K."/>
            <person name="Martijn J."/>
            <person name="Lind A.E."/>
            <person name="van Eijk R."/>
            <person name="Schleper C."/>
            <person name="Guy L."/>
            <person name="Ettema T.J."/>
        </authorList>
    </citation>
    <scope>NUCLEOTIDE SEQUENCE</scope>
</reference>
<protein>
    <submittedName>
        <fullName evidence="1">Uncharacterized protein</fullName>
    </submittedName>
</protein>
<name>A0A0F9FLJ0_9ZZZZ</name>
<sequence>MKIEDLELIKLMINFTAEELIEIGKNETDFKWVFDNKNVNLIPVLELYRNDKLYETIEATEFSITLQNLLKEIHELNNFIIQEFGPESYDNFLDLLKEQNSKCGEYELNEVCILVKLEKMMME</sequence>
<organism evidence="1">
    <name type="scientific">marine sediment metagenome</name>
    <dbReference type="NCBI Taxonomy" id="412755"/>
    <lineage>
        <taxon>unclassified sequences</taxon>
        <taxon>metagenomes</taxon>
        <taxon>ecological metagenomes</taxon>
    </lineage>
</organism>
<feature type="non-terminal residue" evidence="1">
    <location>
        <position position="123"/>
    </location>
</feature>
<evidence type="ECO:0000313" key="1">
    <source>
        <dbReference type="EMBL" id="KKL79371.1"/>
    </source>
</evidence>
<dbReference type="EMBL" id="LAZR01023192">
    <property type="protein sequence ID" value="KKL79371.1"/>
    <property type="molecule type" value="Genomic_DNA"/>
</dbReference>